<dbReference type="EMBL" id="VBOS01000386">
    <property type="protein sequence ID" value="TMQ51186.1"/>
    <property type="molecule type" value="Genomic_DNA"/>
</dbReference>
<proteinExistence type="predicted"/>
<reference evidence="1 2" key="1">
    <citation type="journal article" date="2019" name="Nat. Microbiol.">
        <title>Mediterranean grassland soil C-N compound turnover is dependent on rainfall and depth, and is mediated by genomically divergent microorganisms.</title>
        <authorList>
            <person name="Diamond S."/>
            <person name="Andeer P.F."/>
            <person name="Li Z."/>
            <person name="Crits-Christoph A."/>
            <person name="Burstein D."/>
            <person name="Anantharaman K."/>
            <person name="Lane K.R."/>
            <person name="Thomas B.C."/>
            <person name="Pan C."/>
            <person name="Northen T.R."/>
            <person name="Banfield J.F."/>
        </authorList>
    </citation>
    <scope>NUCLEOTIDE SEQUENCE [LARGE SCALE GENOMIC DNA]</scope>
    <source>
        <strain evidence="1">WS_2</strain>
    </source>
</reference>
<sequence length="66" mass="7607">MHIRTEEGRVAVGTQGFPHDPDFPHLIAASDPGAMLEIFREHLRPIPGRTFFIEDCVPFRFRCRQS</sequence>
<dbReference type="AlphaFoldDB" id="A0A538SII8"/>
<gene>
    <name evidence="1" type="ORF">E6K72_10735</name>
</gene>
<evidence type="ECO:0000313" key="1">
    <source>
        <dbReference type="EMBL" id="TMQ51186.1"/>
    </source>
</evidence>
<feature type="non-terminal residue" evidence="1">
    <location>
        <position position="66"/>
    </location>
</feature>
<accession>A0A538SII8</accession>
<name>A0A538SII8_UNCEI</name>
<protein>
    <submittedName>
        <fullName evidence="1">Uncharacterized protein</fullName>
    </submittedName>
</protein>
<dbReference type="Proteomes" id="UP000317716">
    <property type="component" value="Unassembled WGS sequence"/>
</dbReference>
<comment type="caution">
    <text evidence="1">The sequence shown here is derived from an EMBL/GenBank/DDBJ whole genome shotgun (WGS) entry which is preliminary data.</text>
</comment>
<evidence type="ECO:0000313" key="2">
    <source>
        <dbReference type="Proteomes" id="UP000317716"/>
    </source>
</evidence>
<organism evidence="1 2">
    <name type="scientific">Eiseniibacteriota bacterium</name>
    <dbReference type="NCBI Taxonomy" id="2212470"/>
    <lineage>
        <taxon>Bacteria</taxon>
        <taxon>Candidatus Eiseniibacteriota</taxon>
    </lineage>
</organism>